<keyword evidence="6" id="KW-0175">Coiled coil</keyword>
<evidence type="ECO:0000256" key="1">
    <source>
        <dbReference type="ARBA" id="ARBA00000085"/>
    </source>
</evidence>
<dbReference type="PROSITE" id="PS50113">
    <property type="entry name" value="PAC"/>
    <property type="match status" value="4"/>
</dbReference>
<dbReference type="Gene3D" id="1.10.287.130">
    <property type="match status" value="1"/>
</dbReference>
<sequence>MVLLVVAQRKQQFAARALGEALQREAAGRRSAEDVVLQSEQRYRAIIDTTRSLIGLLQPDGTLIDINRTALEQAGAQRQEVIGKPFWETPWWTHDAEQQQRLRQAIRRVAAGGHDRFEATYPAADGGLGYFNFFLTPIRDAAGQVAFLVPEAHDISARRHIEQTLHMAEQRFRAISEGSMLGVFATDERANGSYFSRRATDITGISEAEVIAGRTLDHVHAEDKAQHRAQWRAAIHERKPFVGEFRFIRRDGSITWCRIHAAPIMEEDILLGFVGTVEDINARKAAERALRDSEERFSSFFALSPEPFAVARYPAGEYIQVNDAWERTFGYRQEEVVGRSALDLGLWEKPEDRSKIYEDIVRRNQVRSGEIRMRNKSGAEILVQISARVVAVGQSKYILWGTHDVTERRRMEQALRLSEERVSRVFYLLPDLVTISSLDEGRFVDMNHHWEPMMGYSREEALGRPTADLGIWVHPEQRRRLIADILRDGVVRNREITTRRKDGREIICETSGSTFDWQGQRLLLLVTRDVTAQRLIEQARIAAERNLRESEEKFSKFFALGPEPLAVVRYEDATYVDVNEAWLRKFGYRREEVVGRTPQQLDFWVDFEERRKAIEALEEGGGIKGLEAWYRTREGKHILADVSATVFELSGQRHVLWDLHDITEKRQAEAMLRQSEEMFSTIFHELPAAVAVTTATDGRFIDVNPAWLDLFGYARDEVIGRTSREIDLWVDYRDRDRLFQHVRQNRLFQRREIAFRAKDGRAMLTEFSGRVFSIGGEEALIAATLDITERKRIEEALRESEEKFSTIFHRSPVALGVTSIPEGQYLDVNAAWEVQFGFDRGQMLGRTSLDIGLWADAEERRRLFEDLEKATHIQNREVHFMRGDGAPILCELSGQVFVLNNRKAFLWGAHDVTEHRRAQREIEELNLRLEARVRERTVRLEKANAELEEALESLKLAQDELVHAEKLAALGSLVAGVAHELNTPIGNSVTVASTLQDKTREFEAVVASGQVRRSSLDGYMEGARTACDLLLRSLSQASELVGSFKQVAVDQTSAQRRRFDLRMVVEEVAATLAPMLKKTPFKLDLDLADKLSMDSYPGSLGQVITNLVTNSLAHAFEGRKQGVMRLRTWRRGPRQVGIEFLDDGVGIPEQDLKRVFDPFFTTKLGRGGSGLGLHIVYNLVTRVLGGRVAVSSQPESGTRFEFVLPIKAPESGGREA</sequence>
<dbReference type="PANTHER" id="PTHR43304:SF1">
    <property type="entry name" value="PAC DOMAIN-CONTAINING PROTEIN"/>
    <property type="match status" value="1"/>
</dbReference>
<protein>
    <recommendedName>
        <fullName evidence="2">histidine kinase</fullName>
        <ecNumber evidence="2">2.7.13.3</ecNumber>
    </recommendedName>
</protein>
<evidence type="ECO:0000256" key="3">
    <source>
        <dbReference type="ARBA" id="ARBA00022553"/>
    </source>
</evidence>
<feature type="domain" description="PAC" evidence="9">
    <location>
        <begin position="749"/>
        <end position="799"/>
    </location>
</feature>
<evidence type="ECO:0000256" key="4">
    <source>
        <dbReference type="ARBA" id="ARBA00022679"/>
    </source>
</evidence>
<dbReference type="PANTHER" id="PTHR43304">
    <property type="entry name" value="PHYTOCHROME-LIKE PROTEIN CPH1"/>
    <property type="match status" value="1"/>
</dbReference>
<dbReference type="GO" id="GO:0004673">
    <property type="term" value="F:protein histidine kinase activity"/>
    <property type="evidence" value="ECO:0007669"/>
    <property type="project" value="UniProtKB-EC"/>
</dbReference>
<feature type="coiled-coil region" evidence="6">
    <location>
        <begin position="915"/>
        <end position="967"/>
    </location>
</feature>
<dbReference type="Pfam" id="PF13426">
    <property type="entry name" value="PAS_9"/>
    <property type="match status" value="4"/>
</dbReference>
<dbReference type="SUPFAM" id="SSF55785">
    <property type="entry name" value="PYP-like sensor domain (PAS domain)"/>
    <property type="match status" value="7"/>
</dbReference>
<dbReference type="InterPro" id="IPR004358">
    <property type="entry name" value="Sig_transdc_His_kin-like_C"/>
</dbReference>
<dbReference type="PROSITE" id="PS50109">
    <property type="entry name" value="HIS_KIN"/>
    <property type="match status" value="1"/>
</dbReference>
<dbReference type="InterPro" id="IPR052162">
    <property type="entry name" value="Sensor_kinase/Photoreceptor"/>
</dbReference>
<feature type="domain" description="PAS" evidence="8">
    <location>
        <begin position="39"/>
        <end position="113"/>
    </location>
</feature>
<dbReference type="InterPro" id="IPR036890">
    <property type="entry name" value="HATPase_C_sf"/>
</dbReference>
<accession>A0A809SA69</accession>
<feature type="domain" description="PAS" evidence="8">
    <location>
        <begin position="293"/>
        <end position="369"/>
    </location>
</feature>
<feature type="domain" description="PAS" evidence="8">
    <location>
        <begin position="550"/>
        <end position="597"/>
    </location>
</feature>
<dbReference type="Pfam" id="PF08448">
    <property type="entry name" value="PAS_4"/>
    <property type="match status" value="2"/>
</dbReference>
<evidence type="ECO:0000259" key="8">
    <source>
        <dbReference type="PROSITE" id="PS50112"/>
    </source>
</evidence>
<feature type="domain" description="PAC" evidence="9">
    <location>
        <begin position="115"/>
        <end position="167"/>
    </location>
</feature>
<dbReference type="Pfam" id="PF00989">
    <property type="entry name" value="PAS"/>
    <property type="match status" value="1"/>
</dbReference>
<dbReference type="Gene3D" id="3.30.565.10">
    <property type="entry name" value="Histidine kinase-like ATPase, C-terminal domain"/>
    <property type="match status" value="1"/>
</dbReference>
<name>A0A809SA69_9PROT</name>
<dbReference type="InterPro" id="IPR035965">
    <property type="entry name" value="PAS-like_dom_sf"/>
</dbReference>
<dbReference type="Gene3D" id="3.30.450.20">
    <property type="entry name" value="PAS domain"/>
    <property type="match status" value="7"/>
</dbReference>
<dbReference type="SMART" id="SM00086">
    <property type="entry name" value="PAC"/>
    <property type="match status" value="7"/>
</dbReference>
<keyword evidence="5" id="KW-0418">Kinase</keyword>
<feature type="domain" description="PAC" evidence="9">
    <location>
        <begin position="367"/>
        <end position="417"/>
    </location>
</feature>
<feature type="domain" description="PAS" evidence="8">
    <location>
        <begin position="418"/>
        <end position="493"/>
    </location>
</feature>
<evidence type="ECO:0000313" key="11">
    <source>
        <dbReference type="Proteomes" id="UP000662914"/>
    </source>
</evidence>
<dbReference type="InterPro" id="IPR001610">
    <property type="entry name" value="PAC"/>
</dbReference>
<dbReference type="NCBIfam" id="TIGR00229">
    <property type="entry name" value="sensory_box"/>
    <property type="match status" value="7"/>
</dbReference>
<dbReference type="InterPro" id="IPR013656">
    <property type="entry name" value="PAS_4"/>
</dbReference>
<dbReference type="EMBL" id="AP021857">
    <property type="protein sequence ID" value="BBO20714.1"/>
    <property type="molecule type" value="Genomic_DNA"/>
</dbReference>
<evidence type="ECO:0000259" key="9">
    <source>
        <dbReference type="PROSITE" id="PS50113"/>
    </source>
</evidence>
<dbReference type="EC" id="2.7.13.3" evidence="2"/>
<gene>
    <name evidence="10" type="ORF">DSYM_14130</name>
</gene>
<dbReference type="SMART" id="SM00387">
    <property type="entry name" value="HATPase_c"/>
    <property type="match status" value="1"/>
</dbReference>
<dbReference type="InterPro" id="IPR000700">
    <property type="entry name" value="PAS-assoc_C"/>
</dbReference>
<evidence type="ECO:0000256" key="5">
    <source>
        <dbReference type="ARBA" id="ARBA00022777"/>
    </source>
</evidence>
<dbReference type="PROSITE" id="PS50112">
    <property type="entry name" value="PAS"/>
    <property type="match status" value="6"/>
</dbReference>
<dbReference type="SUPFAM" id="SSF55874">
    <property type="entry name" value="ATPase domain of HSP90 chaperone/DNA topoisomerase II/histidine kinase"/>
    <property type="match status" value="1"/>
</dbReference>
<proteinExistence type="predicted"/>
<keyword evidence="3" id="KW-0597">Phosphoprotein</keyword>
<dbReference type="Proteomes" id="UP000662914">
    <property type="component" value="Chromosome"/>
</dbReference>
<dbReference type="SMART" id="SM00091">
    <property type="entry name" value="PAS"/>
    <property type="match status" value="7"/>
</dbReference>
<feature type="domain" description="PAC" evidence="9">
    <location>
        <begin position="241"/>
        <end position="292"/>
    </location>
</feature>
<comment type="catalytic activity">
    <reaction evidence="1">
        <text>ATP + protein L-histidine = ADP + protein N-phospho-L-histidine.</text>
        <dbReference type="EC" id="2.7.13.3"/>
    </reaction>
</comment>
<evidence type="ECO:0000313" key="10">
    <source>
        <dbReference type="EMBL" id="BBO20714.1"/>
    </source>
</evidence>
<dbReference type="KEGG" id="ddz:DSYM_14130"/>
<dbReference type="CDD" id="cd00130">
    <property type="entry name" value="PAS"/>
    <property type="match status" value="7"/>
</dbReference>
<feature type="domain" description="PAS" evidence="8">
    <location>
        <begin position="168"/>
        <end position="238"/>
    </location>
</feature>
<feature type="domain" description="PAS" evidence="8">
    <location>
        <begin position="675"/>
        <end position="722"/>
    </location>
</feature>
<dbReference type="InterPro" id="IPR005467">
    <property type="entry name" value="His_kinase_dom"/>
</dbReference>
<dbReference type="InterPro" id="IPR013767">
    <property type="entry name" value="PAS_fold"/>
</dbReference>
<organism evidence="10 11">
    <name type="scientific">Candidatus Desulfobacillus denitrificans</name>
    <dbReference type="NCBI Taxonomy" id="2608985"/>
    <lineage>
        <taxon>Bacteria</taxon>
        <taxon>Pseudomonadati</taxon>
        <taxon>Pseudomonadota</taxon>
        <taxon>Betaproteobacteria</taxon>
        <taxon>Candidatus Desulfobacillus</taxon>
    </lineage>
</organism>
<dbReference type="PRINTS" id="PR00344">
    <property type="entry name" value="BCTRLSENSOR"/>
</dbReference>
<dbReference type="InterPro" id="IPR003594">
    <property type="entry name" value="HATPase_dom"/>
</dbReference>
<reference evidence="10" key="1">
    <citation type="journal article" name="DNA Res.">
        <title>The physiological potential of anammox bacteria as revealed by their core genome structure.</title>
        <authorList>
            <person name="Okubo T."/>
            <person name="Toyoda A."/>
            <person name="Fukuhara K."/>
            <person name="Uchiyama I."/>
            <person name="Harigaya Y."/>
            <person name="Kuroiwa M."/>
            <person name="Suzuki T."/>
            <person name="Murakami Y."/>
            <person name="Suwa Y."/>
            <person name="Takami H."/>
        </authorList>
    </citation>
    <scope>NUCLEOTIDE SEQUENCE</scope>
    <source>
        <strain evidence="10">317325-3</strain>
    </source>
</reference>
<dbReference type="Pfam" id="PF02518">
    <property type="entry name" value="HATPase_c"/>
    <property type="match status" value="1"/>
</dbReference>
<evidence type="ECO:0000256" key="6">
    <source>
        <dbReference type="SAM" id="Coils"/>
    </source>
</evidence>
<dbReference type="AlphaFoldDB" id="A0A809SA69"/>
<dbReference type="InterPro" id="IPR000014">
    <property type="entry name" value="PAS"/>
</dbReference>
<dbReference type="GO" id="GO:0006355">
    <property type="term" value="P:regulation of DNA-templated transcription"/>
    <property type="evidence" value="ECO:0007669"/>
    <property type="project" value="InterPro"/>
</dbReference>
<evidence type="ECO:0000259" key="7">
    <source>
        <dbReference type="PROSITE" id="PS50109"/>
    </source>
</evidence>
<feature type="domain" description="Histidine kinase" evidence="7">
    <location>
        <begin position="976"/>
        <end position="1208"/>
    </location>
</feature>
<evidence type="ECO:0000256" key="2">
    <source>
        <dbReference type="ARBA" id="ARBA00012438"/>
    </source>
</evidence>
<keyword evidence="4" id="KW-0808">Transferase</keyword>